<dbReference type="Gene3D" id="1.10.340.70">
    <property type="match status" value="1"/>
</dbReference>
<sequence>MYPGQPVGIGASLPTRIKQELRRILCENKDIFAWSPSDMIGIPRELTEHKLNVHHRIFPVLQKKRVLAKDQNKAITAEVTKLVKAKALQRPEMNYPVLKKLALALVHTARRLRRYFQAHAICMLIDQPIRQVLLRPGNSGRLAKWAIRRTKNNLDGSNHQLPEGQTSSEDPVIAKKISVKAPQYSIKEEAHFGSCGAHAGARTIAQKVAQLGYFWPTMYSEATKIIKACINCQQRAPIIRKPQCDIWVETAPLATITGNNILKFVWNNIVCRFGIPGIIVSDNGKQFAENPFHDWRNELNIKQQFTPIAHPQVNGQTEITNRTLIQGLKMRLEAVLPPEIGLPTNRVHSYDEHQNSKDLRLNLDLLEERRDLTALREARYKQHKEKYYNSKVCHAYLKVRDFVLRKNEASQQEGQRKLDPNWEGPYQIIDAKRPGTYVLRDLNGKLVSRT</sequence>
<dbReference type="SUPFAM" id="SSF53098">
    <property type="entry name" value="Ribonuclease H-like"/>
    <property type="match status" value="1"/>
</dbReference>
<keyword evidence="6" id="KW-0695">RNA-directed DNA polymerase</keyword>
<evidence type="ECO:0000256" key="3">
    <source>
        <dbReference type="ARBA" id="ARBA00022722"/>
    </source>
</evidence>
<dbReference type="GO" id="GO:0015074">
    <property type="term" value="P:DNA integration"/>
    <property type="evidence" value="ECO:0007669"/>
    <property type="project" value="InterPro"/>
</dbReference>
<gene>
    <name evidence="8" type="ORF">Tci_058782</name>
</gene>
<dbReference type="InterPro" id="IPR012337">
    <property type="entry name" value="RNaseH-like_sf"/>
</dbReference>
<proteinExistence type="predicted"/>
<accession>A0A6L2NQI1</accession>
<reference evidence="8" key="1">
    <citation type="journal article" date="2019" name="Sci. Rep.">
        <title>Draft genome of Tanacetum cinerariifolium, the natural source of mosquito coil.</title>
        <authorList>
            <person name="Yamashiro T."/>
            <person name="Shiraishi A."/>
            <person name="Satake H."/>
            <person name="Nakayama K."/>
        </authorList>
    </citation>
    <scope>NUCLEOTIDE SEQUENCE</scope>
</reference>
<dbReference type="EMBL" id="BKCJ010009405">
    <property type="protein sequence ID" value="GEU86804.1"/>
    <property type="molecule type" value="Genomic_DNA"/>
</dbReference>
<dbReference type="GO" id="GO:0003676">
    <property type="term" value="F:nucleic acid binding"/>
    <property type="evidence" value="ECO:0007669"/>
    <property type="project" value="InterPro"/>
</dbReference>
<keyword evidence="4" id="KW-0255">Endonuclease</keyword>
<dbReference type="PANTHER" id="PTHR48475">
    <property type="entry name" value="RIBONUCLEASE H"/>
    <property type="match status" value="1"/>
</dbReference>
<evidence type="ECO:0000259" key="7">
    <source>
        <dbReference type="PROSITE" id="PS50994"/>
    </source>
</evidence>
<evidence type="ECO:0000256" key="2">
    <source>
        <dbReference type="ARBA" id="ARBA00022695"/>
    </source>
</evidence>
<evidence type="ECO:0000256" key="1">
    <source>
        <dbReference type="ARBA" id="ARBA00022679"/>
    </source>
</evidence>
<evidence type="ECO:0000256" key="5">
    <source>
        <dbReference type="ARBA" id="ARBA00022801"/>
    </source>
</evidence>
<organism evidence="8">
    <name type="scientific">Tanacetum cinerariifolium</name>
    <name type="common">Dalmatian daisy</name>
    <name type="synonym">Chrysanthemum cinerariifolium</name>
    <dbReference type="NCBI Taxonomy" id="118510"/>
    <lineage>
        <taxon>Eukaryota</taxon>
        <taxon>Viridiplantae</taxon>
        <taxon>Streptophyta</taxon>
        <taxon>Embryophyta</taxon>
        <taxon>Tracheophyta</taxon>
        <taxon>Spermatophyta</taxon>
        <taxon>Magnoliopsida</taxon>
        <taxon>eudicotyledons</taxon>
        <taxon>Gunneridae</taxon>
        <taxon>Pentapetalae</taxon>
        <taxon>asterids</taxon>
        <taxon>campanulids</taxon>
        <taxon>Asterales</taxon>
        <taxon>Asteraceae</taxon>
        <taxon>Asteroideae</taxon>
        <taxon>Anthemideae</taxon>
        <taxon>Anthemidinae</taxon>
        <taxon>Tanacetum</taxon>
    </lineage>
</organism>
<dbReference type="InterPro" id="IPR001584">
    <property type="entry name" value="Integrase_cat-core"/>
</dbReference>
<dbReference type="AlphaFoldDB" id="A0A6L2NQI1"/>
<dbReference type="InterPro" id="IPR036397">
    <property type="entry name" value="RNaseH_sf"/>
</dbReference>
<keyword evidence="1" id="KW-0808">Transferase</keyword>
<dbReference type="Gene3D" id="3.30.420.10">
    <property type="entry name" value="Ribonuclease H-like superfamily/Ribonuclease H"/>
    <property type="match status" value="1"/>
</dbReference>
<evidence type="ECO:0000313" key="8">
    <source>
        <dbReference type="EMBL" id="GEU86804.1"/>
    </source>
</evidence>
<dbReference type="Pfam" id="PF17921">
    <property type="entry name" value="Integrase_H2C2"/>
    <property type="match status" value="1"/>
</dbReference>
<dbReference type="InterPro" id="IPR041373">
    <property type="entry name" value="RT_RNaseH"/>
</dbReference>
<dbReference type="GO" id="GO:0016787">
    <property type="term" value="F:hydrolase activity"/>
    <property type="evidence" value="ECO:0007669"/>
    <property type="project" value="UniProtKB-KW"/>
</dbReference>
<protein>
    <recommendedName>
        <fullName evidence="7">Integrase catalytic domain-containing protein</fullName>
    </recommendedName>
</protein>
<keyword evidence="2" id="KW-0548">Nucleotidyltransferase</keyword>
<name>A0A6L2NQI1_TANCI</name>
<evidence type="ECO:0000256" key="4">
    <source>
        <dbReference type="ARBA" id="ARBA00022759"/>
    </source>
</evidence>
<dbReference type="PROSITE" id="PS50994">
    <property type="entry name" value="INTEGRASE"/>
    <property type="match status" value="1"/>
</dbReference>
<dbReference type="PANTHER" id="PTHR48475:SF2">
    <property type="entry name" value="RIBONUCLEASE H"/>
    <property type="match status" value="1"/>
</dbReference>
<keyword evidence="5" id="KW-0378">Hydrolase</keyword>
<dbReference type="Pfam" id="PF17917">
    <property type="entry name" value="RT_RNaseH"/>
    <property type="match status" value="1"/>
</dbReference>
<dbReference type="GO" id="GO:0003964">
    <property type="term" value="F:RNA-directed DNA polymerase activity"/>
    <property type="evidence" value="ECO:0007669"/>
    <property type="project" value="UniProtKB-KW"/>
</dbReference>
<dbReference type="InterPro" id="IPR041588">
    <property type="entry name" value="Integrase_H2C2"/>
</dbReference>
<feature type="domain" description="Integrase catalytic" evidence="7">
    <location>
        <begin position="274"/>
        <end position="333"/>
    </location>
</feature>
<comment type="caution">
    <text evidence="8">The sequence shown here is derived from an EMBL/GenBank/DDBJ whole genome shotgun (WGS) entry which is preliminary data.</text>
</comment>
<dbReference type="GO" id="GO:0004519">
    <property type="term" value="F:endonuclease activity"/>
    <property type="evidence" value="ECO:0007669"/>
    <property type="project" value="UniProtKB-KW"/>
</dbReference>
<evidence type="ECO:0000256" key="6">
    <source>
        <dbReference type="ARBA" id="ARBA00022918"/>
    </source>
</evidence>
<keyword evidence="3" id="KW-0540">Nuclease</keyword>